<proteinExistence type="predicted"/>
<keyword evidence="1" id="KW-0812">Transmembrane</keyword>
<dbReference type="Proteomes" id="UP001218246">
    <property type="component" value="Unassembled WGS sequence"/>
</dbReference>
<evidence type="ECO:0000313" key="2">
    <source>
        <dbReference type="EMBL" id="MDG5754941.1"/>
    </source>
</evidence>
<evidence type="ECO:0000313" key="3">
    <source>
        <dbReference type="Proteomes" id="UP001218246"/>
    </source>
</evidence>
<sequence>MYRQKKPVSFYVFFLLFLIGVGLTVYSLLLLNQTQKVQTDGINKIEITKRGVYKLYHEYEFIEGGDTVKMPVFSALENVTIRSEDGKKADVSRSPVKGGHKDGTSRLREVGIVKFAKAGWYTVQVKGSKDPLRFYLRRSSDRPLAETGIVLIVIGAFMCAAIEKRLREM</sequence>
<evidence type="ECO:0000256" key="1">
    <source>
        <dbReference type="SAM" id="Phobius"/>
    </source>
</evidence>
<keyword evidence="3" id="KW-1185">Reference proteome</keyword>
<organism evidence="2 3">
    <name type="scientific">Ectobacillus antri</name>
    <dbReference type="NCBI Taxonomy" id="2486280"/>
    <lineage>
        <taxon>Bacteria</taxon>
        <taxon>Bacillati</taxon>
        <taxon>Bacillota</taxon>
        <taxon>Bacilli</taxon>
        <taxon>Bacillales</taxon>
        <taxon>Bacillaceae</taxon>
        <taxon>Ectobacillus</taxon>
    </lineage>
</organism>
<dbReference type="EMBL" id="JARULN010000015">
    <property type="protein sequence ID" value="MDG5754941.1"/>
    <property type="molecule type" value="Genomic_DNA"/>
</dbReference>
<protein>
    <submittedName>
        <fullName evidence="2">Uncharacterized protein</fullName>
    </submittedName>
</protein>
<comment type="caution">
    <text evidence="2">The sequence shown here is derived from an EMBL/GenBank/DDBJ whole genome shotgun (WGS) entry which is preliminary data.</text>
</comment>
<dbReference type="RefSeq" id="WP_278018524.1">
    <property type="nucleotide sequence ID" value="NZ_JARRRY010000019.1"/>
</dbReference>
<feature type="transmembrane region" description="Helical" evidence="1">
    <location>
        <begin position="144"/>
        <end position="162"/>
    </location>
</feature>
<name>A0ABT6H9A2_9BACI</name>
<accession>A0ABT6H9A2</accession>
<feature type="transmembrane region" description="Helical" evidence="1">
    <location>
        <begin position="12"/>
        <end position="31"/>
    </location>
</feature>
<keyword evidence="1" id="KW-1133">Transmembrane helix</keyword>
<gene>
    <name evidence="2" type="ORF">P6P90_13335</name>
</gene>
<reference evidence="2 3" key="1">
    <citation type="submission" date="2023-04" db="EMBL/GenBank/DDBJ databases">
        <title>Ectobacillus antri isolated from activated sludge.</title>
        <authorList>
            <person name="Yan P."/>
            <person name="Liu X."/>
        </authorList>
    </citation>
    <scope>NUCLEOTIDE SEQUENCE [LARGE SCALE GENOMIC DNA]</scope>
    <source>
        <strain evidence="2 3">C18H</strain>
    </source>
</reference>
<keyword evidence="1" id="KW-0472">Membrane</keyword>